<evidence type="ECO:0000256" key="3">
    <source>
        <dbReference type="ARBA" id="ARBA00022617"/>
    </source>
</evidence>
<gene>
    <name evidence="11" type="ORF">SAY87_026167</name>
</gene>
<dbReference type="Pfam" id="PF00067">
    <property type="entry name" value="p450"/>
    <property type="match status" value="1"/>
</dbReference>
<evidence type="ECO:0008006" key="13">
    <source>
        <dbReference type="Google" id="ProtNLM"/>
    </source>
</evidence>
<evidence type="ECO:0000256" key="1">
    <source>
        <dbReference type="ARBA" id="ARBA00001971"/>
    </source>
</evidence>
<comment type="cofactor">
    <cofactor evidence="1 8">
        <name>heme</name>
        <dbReference type="ChEBI" id="CHEBI:30413"/>
    </cofactor>
</comment>
<dbReference type="Gene3D" id="1.10.630.10">
    <property type="entry name" value="Cytochrome P450"/>
    <property type="match status" value="1"/>
</dbReference>
<dbReference type="InterPro" id="IPR001128">
    <property type="entry name" value="Cyt_P450"/>
</dbReference>
<dbReference type="SUPFAM" id="SSF48264">
    <property type="entry name" value="Cytochrome P450"/>
    <property type="match status" value="1"/>
</dbReference>
<keyword evidence="10" id="KW-0732">Signal</keyword>
<dbReference type="CDD" id="cd11064">
    <property type="entry name" value="CYP86A"/>
    <property type="match status" value="1"/>
</dbReference>
<feature type="chain" id="PRO_5043052422" description="Alkane hydroxylase MAH1-like" evidence="10">
    <location>
        <begin position="31"/>
        <end position="511"/>
    </location>
</feature>
<dbReference type="GO" id="GO:0020037">
    <property type="term" value="F:heme binding"/>
    <property type="evidence" value="ECO:0007669"/>
    <property type="project" value="InterPro"/>
</dbReference>
<dbReference type="PRINTS" id="PR00385">
    <property type="entry name" value="P450"/>
</dbReference>
<dbReference type="GO" id="GO:0004497">
    <property type="term" value="F:monooxygenase activity"/>
    <property type="evidence" value="ECO:0007669"/>
    <property type="project" value="UniProtKB-KW"/>
</dbReference>
<dbReference type="InterPro" id="IPR036396">
    <property type="entry name" value="Cyt_P450_sf"/>
</dbReference>
<keyword evidence="4 8" id="KW-0479">Metal-binding</keyword>
<dbReference type="AlphaFoldDB" id="A0AAN7JKH4"/>
<organism evidence="11 12">
    <name type="scientific">Trapa incisa</name>
    <dbReference type="NCBI Taxonomy" id="236973"/>
    <lineage>
        <taxon>Eukaryota</taxon>
        <taxon>Viridiplantae</taxon>
        <taxon>Streptophyta</taxon>
        <taxon>Embryophyta</taxon>
        <taxon>Tracheophyta</taxon>
        <taxon>Spermatophyta</taxon>
        <taxon>Magnoliopsida</taxon>
        <taxon>eudicotyledons</taxon>
        <taxon>Gunneridae</taxon>
        <taxon>Pentapetalae</taxon>
        <taxon>rosids</taxon>
        <taxon>malvids</taxon>
        <taxon>Myrtales</taxon>
        <taxon>Lythraceae</taxon>
        <taxon>Trapa</taxon>
    </lineage>
</organism>
<dbReference type="InterPro" id="IPR002401">
    <property type="entry name" value="Cyt_P450_E_grp-I"/>
</dbReference>
<evidence type="ECO:0000313" key="11">
    <source>
        <dbReference type="EMBL" id="KAK4747130.1"/>
    </source>
</evidence>
<feature type="signal peptide" evidence="10">
    <location>
        <begin position="1"/>
        <end position="30"/>
    </location>
</feature>
<evidence type="ECO:0000256" key="10">
    <source>
        <dbReference type="SAM" id="SignalP"/>
    </source>
</evidence>
<evidence type="ECO:0000256" key="9">
    <source>
        <dbReference type="RuleBase" id="RU000461"/>
    </source>
</evidence>
<comment type="caution">
    <text evidence="11">The sequence shown here is derived from an EMBL/GenBank/DDBJ whole genome shotgun (WGS) entry which is preliminary data.</text>
</comment>
<evidence type="ECO:0000256" key="6">
    <source>
        <dbReference type="ARBA" id="ARBA00023004"/>
    </source>
</evidence>
<accession>A0AAN7JKH4</accession>
<evidence type="ECO:0000256" key="2">
    <source>
        <dbReference type="ARBA" id="ARBA00010617"/>
    </source>
</evidence>
<dbReference type="EMBL" id="JAXIOK010000020">
    <property type="protein sequence ID" value="KAK4747130.1"/>
    <property type="molecule type" value="Genomic_DNA"/>
</dbReference>
<keyword evidence="12" id="KW-1185">Reference proteome</keyword>
<dbReference type="Proteomes" id="UP001345219">
    <property type="component" value="Chromosome 20"/>
</dbReference>
<evidence type="ECO:0000313" key="12">
    <source>
        <dbReference type="Proteomes" id="UP001345219"/>
    </source>
</evidence>
<evidence type="ECO:0000256" key="4">
    <source>
        <dbReference type="ARBA" id="ARBA00022723"/>
    </source>
</evidence>
<proteinExistence type="inferred from homology"/>
<sequence>MGFTMDSLSPLQITLSLLCLLLVLWNLGSSSKRLPMNWPLFGMLPALLSQLSRTHDWITDLLVHHSLQSFLFYGPWLSQADTFITVDPANIHYIMSKNFLNFPKGDEFKKLFDVLGDGIFNADDKTWEDQRTVVLSLMKHRNFQQFHARTSRDKVQNGLIPILDQASREGLVVDLQDLFQRFTFDSTCKLVTGYDPGCLSGDFPEVPFAKALDDAEEAIFYRHVLPVSVWKLQRWLGIGPEKKLSEAWKTFDRITGKYIETKREEIKRGKESRLDEADLLTSHLTLKSNEISGMDGREDKFLRDMMLNIILAGRDTTTSALTWFFWNLSKHPSVEMKIREEIRSLATKEQEIPGDVGFLNKLTYLHAAICESLRLYPPVPFQHKSPIKPDVLPSGHKVDGNTRILFILYAMGRVPSIWGEDCLEFRPERWISDKGTVKHEPSYKFLSFNAGPRTCLGKEAAFVQIKTVVASIIQNFDFRVVEGQDVRPRASIILHMKHGLKVRVSRRSPAC</sequence>
<keyword evidence="5 9" id="KW-0560">Oxidoreductase</keyword>
<keyword evidence="6 8" id="KW-0408">Iron</keyword>
<evidence type="ECO:0000256" key="8">
    <source>
        <dbReference type="PIRSR" id="PIRSR602401-1"/>
    </source>
</evidence>
<reference evidence="11 12" key="1">
    <citation type="journal article" date="2023" name="Hortic Res">
        <title>Pangenome of water caltrop reveals structural variations and asymmetric subgenome divergence after allopolyploidization.</title>
        <authorList>
            <person name="Zhang X."/>
            <person name="Chen Y."/>
            <person name="Wang L."/>
            <person name="Yuan Y."/>
            <person name="Fang M."/>
            <person name="Shi L."/>
            <person name="Lu R."/>
            <person name="Comes H.P."/>
            <person name="Ma Y."/>
            <person name="Chen Y."/>
            <person name="Huang G."/>
            <person name="Zhou Y."/>
            <person name="Zheng Z."/>
            <person name="Qiu Y."/>
        </authorList>
    </citation>
    <scope>NUCLEOTIDE SEQUENCE [LARGE SCALE GENOMIC DNA]</scope>
    <source>
        <tissue evidence="11">Roots</tissue>
    </source>
</reference>
<dbReference type="InterPro" id="IPR017972">
    <property type="entry name" value="Cyt_P450_CS"/>
</dbReference>
<protein>
    <recommendedName>
        <fullName evidence="13">Alkane hydroxylase MAH1-like</fullName>
    </recommendedName>
</protein>
<evidence type="ECO:0000256" key="7">
    <source>
        <dbReference type="ARBA" id="ARBA00023033"/>
    </source>
</evidence>
<feature type="binding site" description="axial binding residue" evidence="8">
    <location>
        <position position="455"/>
    </location>
    <ligand>
        <name>heme</name>
        <dbReference type="ChEBI" id="CHEBI:30413"/>
    </ligand>
    <ligandPart>
        <name>Fe</name>
        <dbReference type="ChEBI" id="CHEBI:18248"/>
    </ligandPart>
</feature>
<dbReference type="GO" id="GO:0016705">
    <property type="term" value="F:oxidoreductase activity, acting on paired donors, with incorporation or reduction of molecular oxygen"/>
    <property type="evidence" value="ECO:0007669"/>
    <property type="project" value="InterPro"/>
</dbReference>
<name>A0AAN7JKH4_9MYRT</name>
<comment type="similarity">
    <text evidence="2 9">Belongs to the cytochrome P450 family.</text>
</comment>
<evidence type="ECO:0000256" key="5">
    <source>
        <dbReference type="ARBA" id="ARBA00023002"/>
    </source>
</evidence>
<keyword evidence="7 9" id="KW-0503">Monooxygenase</keyword>
<dbReference type="PANTHER" id="PTHR24296">
    <property type="entry name" value="CYTOCHROME P450"/>
    <property type="match status" value="1"/>
</dbReference>
<keyword evidence="3 8" id="KW-0349">Heme</keyword>
<dbReference type="PRINTS" id="PR00463">
    <property type="entry name" value="EP450I"/>
</dbReference>
<dbReference type="GO" id="GO:0006629">
    <property type="term" value="P:lipid metabolic process"/>
    <property type="evidence" value="ECO:0007669"/>
    <property type="project" value="UniProtKB-ARBA"/>
</dbReference>
<dbReference type="PROSITE" id="PS00086">
    <property type="entry name" value="CYTOCHROME_P450"/>
    <property type="match status" value="1"/>
</dbReference>
<dbReference type="GO" id="GO:0005506">
    <property type="term" value="F:iron ion binding"/>
    <property type="evidence" value="ECO:0007669"/>
    <property type="project" value="InterPro"/>
</dbReference>